<dbReference type="PANTHER" id="PTHR45825:SF11">
    <property type="entry name" value="ALPHA AMYLASE DOMAIN-CONTAINING PROTEIN"/>
    <property type="match status" value="1"/>
</dbReference>
<feature type="domain" description="Starch synthase catalytic" evidence="9">
    <location>
        <begin position="2"/>
        <end position="236"/>
    </location>
</feature>
<dbReference type="InterPro" id="IPR011835">
    <property type="entry name" value="GS/SS"/>
</dbReference>
<dbReference type="Pfam" id="PF00534">
    <property type="entry name" value="Glycos_transf_1"/>
    <property type="match status" value="1"/>
</dbReference>
<dbReference type="Proteomes" id="UP000775179">
    <property type="component" value="Unassembled WGS sequence"/>
</dbReference>
<comment type="pathway">
    <text evidence="7">Glycan biosynthesis; glycogen biosynthesis.</text>
</comment>
<evidence type="ECO:0000256" key="7">
    <source>
        <dbReference type="HAMAP-Rule" id="MF_00484"/>
    </source>
</evidence>
<dbReference type="Gene3D" id="3.40.50.2000">
    <property type="entry name" value="Glycogen Phosphorylase B"/>
    <property type="match status" value="2"/>
</dbReference>
<evidence type="ECO:0000256" key="1">
    <source>
        <dbReference type="ARBA" id="ARBA00001478"/>
    </source>
</evidence>
<dbReference type="RefSeq" id="WP_021874652.1">
    <property type="nucleotide sequence ID" value="NZ_CP018624.1"/>
</dbReference>
<sequence length="478" mass="55292">MKVLIVASEAHPFIKTGGLGDVIGALPQALNEIGVEARVVIPNYRDINESLKKKFKFIKWFMVPVSWRTQYCGIFEYVYKGVTYYFIDNEYYFKRDSLYGYYDDGEKFAFFDRAVLNFLREIDWKPDIIHCNDWQTAMIPVLHKVEYMKDDYYKNMKTVFSIHNLFFTGTFSKEILPELFGYDYGLFDDGSLEFNGGVSFLKGALNYSDKITTVSKTYAEEIKTPQYGEGLHGLLEYRGSYLQGIVNGIDYEEYNPSTDKFIYKQYSINDIEGKEINKEKLQKELGLPVNKDIPMIGMVSRLTHQKGCDLIINMLEGLLQKDVQVVILGTGDSLYEEKFKEIQSRYTNKLSANIMFDNSLAHKIYAASDMFLMPSLFEPCGLGQLIALRYGTIPIVRETGGLKDTITPYNKYTNEGNGFGFKHYSYEELLKITNYALEVYNNRKNWQSLIIQAMDSNNSWEKSAKEYKRLYSELIACK</sequence>
<dbReference type="Pfam" id="PF08323">
    <property type="entry name" value="Glyco_transf_5"/>
    <property type="match status" value="1"/>
</dbReference>
<evidence type="ECO:0000256" key="2">
    <source>
        <dbReference type="ARBA" id="ARBA00002764"/>
    </source>
</evidence>
<dbReference type="SUPFAM" id="SSF53756">
    <property type="entry name" value="UDP-Glycosyltransferase/glycogen phosphorylase"/>
    <property type="match status" value="1"/>
</dbReference>
<evidence type="ECO:0000256" key="6">
    <source>
        <dbReference type="ARBA" id="ARBA00023056"/>
    </source>
</evidence>
<organism evidence="10 11">
    <name type="scientific">Clostridium chauvoei</name>
    <dbReference type="NCBI Taxonomy" id="46867"/>
    <lineage>
        <taxon>Bacteria</taxon>
        <taxon>Bacillati</taxon>
        <taxon>Bacillota</taxon>
        <taxon>Clostridia</taxon>
        <taxon>Eubacteriales</taxon>
        <taxon>Clostridiaceae</taxon>
        <taxon>Clostridium</taxon>
    </lineage>
</organism>
<dbReference type="InterPro" id="IPR001296">
    <property type="entry name" value="Glyco_trans_1"/>
</dbReference>
<dbReference type="PANTHER" id="PTHR45825">
    <property type="entry name" value="GRANULE-BOUND STARCH SYNTHASE 1, CHLOROPLASTIC/AMYLOPLASTIC"/>
    <property type="match status" value="1"/>
</dbReference>
<dbReference type="HAMAP" id="MF_00484">
    <property type="entry name" value="Glycogen_synth"/>
    <property type="match status" value="1"/>
</dbReference>
<gene>
    <name evidence="7 10" type="primary">glgA</name>
    <name evidence="10" type="ORF">K4H94_12970</name>
</gene>
<comment type="caution">
    <text evidence="10">The sequence shown here is derived from an EMBL/GenBank/DDBJ whole genome shotgun (WGS) entry which is preliminary data.</text>
</comment>
<keyword evidence="5 7" id="KW-0808">Transferase</keyword>
<dbReference type="GO" id="GO:0005978">
    <property type="term" value="P:glycogen biosynthetic process"/>
    <property type="evidence" value="ECO:0007669"/>
    <property type="project" value="UniProtKB-UniRule"/>
</dbReference>
<dbReference type="KEGG" id="cchv:BTM20_01675"/>
<comment type="catalytic activity">
    <reaction evidence="1 7">
        <text>[(1-&gt;4)-alpha-D-glucosyl](n) + ADP-alpha-D-glucose = [(1-&gt;4)-alpha-D-glucosyl](n+1) + ADP + H(+)</text>
        <dbReference type="Rhea" id="RHEA:18189"/>
        <dbReference type="Rhea" id="RHEA-COMP:9584"/>
        <dbReference type="Rhea" id="RHEA-COMP:9587"/>
        <dbReference type="ChEBI" id="CHEBI:15378"/>
        <dbReference type="ChEBI" id="CHEBI:15444"/>
        <dbReference type="ChEBI" id="CHEBI:57498"/>
        <dbReference type="ChEBI" id="CHEBI:456216"/>
        <dbReference type="EC" id="2.4.1.21"/>
    </reaction>
</comment>
<dbReference type="GO" id="GO:0009011">
    <property type="term" value="F:alpha-1,4-glucan glucosyltransferase (ADP-glucose donor) activity"/>
    <property type="evidence" value="ECO:0007669"/>
    <property type="project" value="UniProtKB-UniRule"/>
</dbReference>
<evidence type="ECO:0000256" key="4">
    <source>
        <dbReference type="ARBA" id="ARBA00022676"/>
    </source>
</evidence>
<evidence type="ECO:0000256" key="5">
    <source>
        <dbReference type="ARBA" id="ARBA00022679"/>
    </source>
</evidence>
<dbReference type="NCBIfam" id="NF001899">
    <property type="entry name" value="PRK00654.1-2"/>
    <property type="match status" value="1"/>
</dbReference>
<dbReference type="AlphaFoldDB" id="A0ABD4RKY7"/>
<dbReference type="EC" id="2.4.1.21" evidence="7"/>
<evidence type="ECO:0000256" key="3">
    <source>
        <dbReference type="ARBA" id="ARBA00010281"/>
    </source>
</evidence>
<dbReference type="NCBIfam" id="TIGR02095">
    <property type="entry name" value="glgA"/>
    <property type="match status" value="1"/>
</dbReference>
<comment type="similarity">
    <text evidence="3 7">Belongs to the glycosyltransferase 1 family. Bacterial/plant glycogen synthase subfamily.</text>
</comment>
<reference evidence="10 11" key="1">
    <citation type="submission" date="2021-08" db="EMBL/GenBank/DDBJ databases">
        <title>Genome sequence analysis of Clostridium chauvoei strains of European origin and evaluation of typing options for outbreak investigations.</title>
        <authorList>
            <person name="Abdel-Glil M."/>
            <person name="Thomas P."/>
            <person name="Seyboldt C."/>
        </authorList>
    </citation>
    <scope>NUCLEOTIDE SEQUENCE [LARGE SCALE GENOMIC DNA]</scope>
    <source>
        <strain evidence="10 11">S0260-09</strain>
    </source>
</reference>
<evidence type="ECO:0000259" key="9">
    <source>
        <dbReference type="Pfam" id="PF08323"/>
    </source>
</evidence>
<feature type="binding site" evidence="7">
    <location>
        <position position="15"/>
    </location>
    <ligand>
        <name>ADP-alpha-D-glucose</name>
        <dbReference type="ChEBI" id="CHEBI:57498"/>
    </ligand>
</feature>
<dbReference type="InterPro" id="IPR013534">
    <property type="entry name" value="Starch_synth_cat_dom"/>
</dbReference>
<dbReference type="GeneID" id="66300556"/>
<dbReference type="CDD" id="cd03791">
    <property type="entry name" value="GT5_Glycogen_synthase_DULL1-like"/>
    <property type="match status" value="1"/>
</dbReference>
<protein>
    <recommendedName>
        <fullName evidence="7">Glycogen synthase</fullName>
        <ecNumber evidence="7">2.4.1.21</ecNumber>
    </recommendedName>
    <alternativeName>
        <fullName evidence="7">Starch [bacterial glycogen] synthase</fullName>
    </alternativeName>
</protein>
<proteinExistence type="inferred from homology"/>
<evidence type="ECO:0000313" key="10">
    <source>
        <dbReference type="EMBL" id="MBX7291895.1"/>
    </source>
</evidence>
<dbReference type="EMBL" id="JAIFTX010000045">
    <property type="protein sequence ID" value="MBX7291895.1"/>
    <property type="molecule type" value="Genomic_DNA"/>
</dbReference>
<accession>A0ABD4RKY7</accession>
<evidence type="ECO:0000313" key="11">
    <source>
        <dbReference type="Proteomes" id="UP000775179"/>
    </source>
</evidence>
<dbReference type="NCBIfam" id="NF001898">
    <property type="entry name" value="PRK00654.1-1"/>
    <property type="match status" value="1"/>
</dbReference>
<comment type="function">
    <text evidence="2 7">Synthesizes alpha-1,4-glucan chains using ADP-glucose.</text>
</comment>
<keyword evidence="4 7" id="KW-0328">Glycosyltransferase</keyword>
<feature type="domain" description="Glycosyl transferase family 1" evidence="8">
    <location>
        <begin position="289"/>
        <end position="447"/>
    </location>
</feature>
<evidence type="ECO:0000259" key="8">
    <source>
        <dbReference type="Pfam" id="PF00534"/>
    </source>
</evidence>
<name>A0ABD4RKY7_9CLOT</name>
<keyword evidence="6 7" id="KW-0320">Glycogen biosynthesis</keyword>